<feature type="compositionally biased region" description="Low complexity" evidence="9">
    <location>
        <begin position="275"/>
        <end position="284"/>
    </location>
</feature>
<dbReference type="AlphaFoldDB" id="A0A0S3Q2B5"/>
<evidence type="ECO:0000313" key="13">
    <source>
        <dbReference type="EMBL" id="BAT62461.1"/>
    </source>
</evidence>
<evidence type="ECO:0000256" key="3">
    <source>
        <dbReference type="ARBA" id="ARBA00022448"/>
    </source>
</evidence>
<dbReference type="PRINTS" id="PR01231">
    <property type="entry name" value="HCO3TRNSPORT"/>
</dbReference>
<dbReference type="FunFam" id="3.40.930.10:FF:000020">
    <property type="entry name" value="Anion exchange protein"/>
    <property type="match status" value="1"/>
</dbReference>
<gene>
    <name evidence="13" type="primary">Oja-slc4a-1</name>
</gene>
<accession>A0A0S3Q2B5</accession>
<keyword evidence="7" id="KW-0406">Ion transport</keyword>
<feature type="compositionally biased region" description="Low complexity" evidence="9">
    <location>
        <begin position="347"/>
        <end position="361"/>
    </location>
</feature>
<dbReference type="GO" id="GO:0015701">
    <property type="term" value="P:bicarbonate transport"/>
    <property type="evidence" value="ECO:0007669"/>
    <property type="project" value="TreeGrafter"/>
</dbReference>
<feature type="compositionally biased region" description="Basic and acidic residues" evidence="9">
    <location>
        <begin position="22"/>
        <end position="32"/>
    </location>
</feature>
<evidence type="ECO:0000259" key="12">
    <source>
        <dbReference type="Pfam" id="PF07565"/>
    </source>
</evidence>
<dbReference type="InterPro" id="IPR016152">
    <property type="entry name" value="PTrfase/Anion_transptr"/>
</dbReference>
<feature type="domain" description="Band 3 cytoplasmic" evidence="12">
    <location>
        <begin position="136"/>
        <end position="484"/>
    </location>
</feature>
<dbReference type="Gene3D" id="3.40.930.10">
    <property type="entry name" value="Mannitol-specific EII, Chain A"/>
    <property type="match status" value="1"/>
</dbReference>
<feature type="non-terminal residue" evidence="13">
    <location>
        <position position="708"/>
    </location>
</feature>
<evidence type="ECO:0000259" key="11">
    <source>
        <dbReference type="Pfam" id="PF00955"/>
    </source>
</evidence>
<feature type="transmembrane region" description="Helical" evidence="10">
    <location>
        <begin position="657"/>
        <end position="682"/>
    </location>
</feature>
<keyword evidence="6 10" id="KW-1133">Transmembrane helix</keyword>
<evidence type="ECO:0000256" key="1">
    <source>
        <dbReference type="ARBA" id="ARBA00004651"/>
    </source>
</evidence>
<dbReference type="GO" id="GO:0005452">
    <property type="term" value="F:solute:inorganic anion antiporter activity"/>
    <property type="evidence" value="ECO:0007669"/>
    <property type="project" value="InterPro"/>
</dbReference>
<protein>
    <submittedName>
        <fullName evidence="13">Solute carrier family 4</fullName>
    </submittedName>
</protein>
<keyword evidence="3" id="KW-0813">Transport</keyword>
<dbReference type="FunFam" id="1.10.287.570:FF:000001">
    <property type="entry name" value="Anion exchange protein"/>
    <property type="match status" value="1"/>
</dbReference>
<dbReference type="InterPro" id="IPR011531">
    <property type="entry name" value="HCO3_transpt-like_TM_dom"/>
</dbReference>
<dbReference type="Gene3D" id="1.10.287.570">
    <property type="entry name" value="Helical hairpin bin"/>
    <property type="match status" value="1"/>
</dbReference>
<dbReference type="GO" id="GO:0050801">
    <property type="term" value="P:monoatomic ion homeostasis"/>
    <property type="evidence" value="ECO:0007669"/>
    <property type="project" value="TreeGrafter"/>
</dbReference>
<feature type="region of interest" description="Disordered" evidence="9">
    <location>
        <begin position="275"/>
        <end position="294"/>
    </location>
</feature>
<reference evidence="13" key="1">
    <citation type="submission" date="2015-05" db="EMBL/GenBank/DDBJ databases">
        <title>Function and evolution of the root in the bone-eating worm Osedax japonicus.</title>
        <authorList>
            <person name="Miyamoto N."/>
            <person name="Yoshida M."/>
            <person name="Koga H."/>
            <person name="Fujiwara Y."/>
        </authorList>
    </citation>
    <scope>NUCLEOTIDE SEQUENCE</scope>
</reference>
<sequence length="708" mass="79238">SNQYAHAWQPLTPQKRNRSTRRSGEEPSKDGSGDAQQVDPSVQDNADKVLFHVGSKQLMNDSKSDGIRRGSEVKLEEHNKISDHTDLVEGDRENIASHRLGHNHPSKPVHKTLAPVRGKEVVPCTTTRITVDHNPHEMFVELDELTINQETDEWEWKEKARWIKFEEDVEEGAERWGRPHVASLSFHSLLELRRCIEMGALHIDMDAICLGDIAQQIVQQLVATDQIHPDLSDMMNRALLSRHQHVGDTRSDAMHRNKSIFNLYGLDKNFRSGSESGSGFFSKSPGNQSNSKLAGHALGGAGSMGKPSPLARVANENVRMSMEKMNKSEIKSGNKKNLYVLPPGAAPPSSMSSIPKSTASSLNSRHSSERRILRKIPCDAEATMVLVGGVDFLDKTVMSFVRLAEGTMLEEMMEVPLPVRFLFLVMGPTHATIDYREVGRSISTLMANKFFVNIAYKAECRDDLLNAINKFLDNSLVLPPCEWDKNTLLPILDMAKKTLAKRRQSQIASRKVSTASALLSPEDKSDGDKQLALKLDPLRRTGRLFGGLINDVKTRYPWYLSDFTDGLNMHCFATFFFIYFACLAPAITFGGLLSDKTDKWMGVSEMLVMTSAGGIFFSLFAAQPITIVGATGPLLLFEESLYGITGQLGLEYMPLRFWIGCWVALFTTLLVMFEGCFLVRYFTRFTEEIFSALISLLFIFEVFNKLSK</sequence>
<keyword evidence="4" id="KW-1003">Cell membrane</keyword>
<dbReference type="PANTHER" id="PTHR11453">
    <property type="entry name" value="ANION EXCHANGE PROTEIN"/>
    <property type="match status" value="1"/>
</dbReference>
<evidence type="ECO:0000256" key="5">
    <source>
        <dbReference type="ARBA" id="ARBA00022692"/>
    </source>
</evidence>
<comment type="subcellular location">
    <subcellularLocation>
        <location evidence="1">Cell membrane</location>
        <topology evidence="1">Multi-pass membrane protein</topology>
    </subcellularLocation>
</comment>
<evidence type="ECO:0000256" key="10">
    <source>
        <dbReference type="SAM" id="Phobius"/>
    </source>
</evidence>
<organism evidence="13">
    <name type="scientific">Osedax japonicus</name>
    <dbReference type="NCBI Taxonomy" id="385425"/>
    <lineage>
        <taxon>Eukaryota</taxon>
        <taxon>Metazoa</taxon>
        <taxon>Spiralia</taxon>
        <taxon>Lophotrochozoa</taxon>
        <taxon>Annelida</taxon>
        <taxon>Polychaeta</taxon>
        <taxon>Sedentaria</taxon>
        <taxon>Canalipalpata</taxon>
        <taxon>Sabellida</taxon>
        <taxon>Siboglinidae</taxon>
        <taxon>Osedax</taxon>
    </lineage>
</organism>
<feature type="compositionally biased region" description="Polar residues" evidence="9">
    <location>
        <begin position="34"/>
        <end position="44"/>
    </location>
</feature>
<dbReference type="EMBL" id="LC056009">
    <property type="protein sequence ID" value="BAT62461.1"/>
    <property type="molecule type" value="mRNA"/>
</dbReference>
<dbReference type="GO" id="GO:0008509">
    <property type="term" value="F:monoatomic anion transmembrane transporter activity"/>
    <property type="evidence" value="ECO:0007669"/>
    <property type="project" value="InterPro"/>
</dbReference>
<feature type="transmembrane region" description="Helical" evidence="10">
    <location>
        <begin position="614"/>
        <end position="637"/>
    </location>
</feature>
<evidence type="ECO:0000256" key="9">
    <source>
        <dbReference type="SAM" id="MobiDB-lite"/>
    </source>
</evidence>
<feature type="region of interest" description="Disordered" evidence="9">
    <location>
        <begin position="1"/>
        <end position="45"/>
    </location>
</feature>
<feature type="transmembrane region" description="Helical" evidence="10">
    <location>
        <begin position="572"/>
        <end position="593"/>
    </location>
</feature>
<keyword evidence="8 10" id="KW-0472">Membrane</keyword>
<feature type="domain" description="Bicarbonate transporter-like transmembrane" evidence="11">
    <location>
        <begin position="543"/>
        <end position="707"/>
    </location>
</feature>
<feature type="non-terminal residue" evidence="13">
    <location>
        <position position="1"/>
    </location>
</feature>
<dbReference type="SUPFAM" id="SSF55804">
    <property type="entry name" value="Phoshotransferase/anion transport protein"/>
    <property type="match status" value="1"/>
</dbReference>
<dbReference type="Pfam" id="PF07565">
    <property type="entry name" value="Band_3_cyto"/>
    <property type="match status" value="1"/>
</dbReference>
<dbReference type="InterPro" id="IPR013769">
    <property type="entry name" value="Band3_cytoplasmic_dom"/>
</dbReference>
<dbReference type="InterPro" id="IPR003020">
    <property type="entry name" value="HCO3_transpt_euk"/>
</dbReference>
<evidence type="ECO:0000256" key="4">
    <source>
        <dbReference type="ARBA" id="ARBA00022475"/>
    </source>
</evidence>
<dbReference type="Pfam" id="PF00955">
    <property type="entry name" value="HCO3_cotransp"/>
    <property type="match status" value="1"/>
</dbReference>
<evidence type="ECO:0000256" key="2">
    <source>
        <dbReference type="ARBA" id="ARBA00010993"/>
    </source>
</evidence>
<dbReference type="PANTHER" id="PTHR11453:SF47">
    <property type="entry name" value="ANION EXCHANGE PROTEIN"/>
    <property type="match status" value="1"/>
</dbReference>
<evidence type="ECO:0000256" key="6">
    <source>
        <dbReference type="ARBA" id="ARBA00022989"/>
    </source>
</evidence>
<evidence type="ECO:0000256" key="8">
    <source>
        <dbReference type="ARBA" id="ARBA00023136"/>
    </source>
</evidence>
<proteinExistence type="evidence at transcript level"/>
<keyword evidence="5 10" id="KW-0812">Transmembrane</keyword>
<feature type="region of interest" description="Disordered" evidence="9">
    <location>
        <begin position="345"/>
        <end position="366"/>
    </location>
</feature>
<dbReference type="GO" id="GO:0005886">
    <property type="term" value="C:plasma membrane"/>
    <property type="evidence" value="ECO:0007669"/>
    <property type="project" value="UniProtKB-SubCell"/>
</dbReference>
<name>A0A0S3Q2B5_9ANNE</name>
<evidence type="ECO:0000256" key="7">
    <source>
        <dbReference type="ARBA" id="ARBA00023065"/>
    </source>
</evidence>
<comment type="similarity">
    <text evidence="2">Belongs to the anion exchanger (TC 2.A.31) family.</text>
</comment>